<accession>B3RUH9</accession>
<dbReference type="PhylomeDB" id="B3RUH9"/>
<evidence type="ECO:0000313" key="6">
    <source>
        <dbReference type="Proteomes" id="UP000009022"/>
    </source>
</evidence>
<evidence type="ECO:0000313" key="5">
    <source>
        <dbReference type="EMBL" id="EDV25336.1"/>
    </source>
</evidence>
<dbReference type="GeneID" id="6752582"/>
<dbReference type="EMBL" id="DS985244">
    <property type="protein sequence ID" value="EDV25336.1"/>
    <property type="molecule type" value="Genomic_DNA"/>
</dbReference>
<evidence type="ECO:0000256" key="2">
    <source>
        <dbReference type="ARBA" id="ARBA00014801"/>
    </source>
</evidence>
<keyword evidence="3" id="KW-0812">Transmembrane</keyword>
<dbReference type="HOGENOM" id="CLU_138011_0_0_1"/>
<dbReference type="InParanoid" id="B3RUH9"/>
<sequence length="144" mass="16283">MSPLKKKRWKIAHFATTSISTVGAAVSIFRLVFLYSNSQQTSRCNVCKLQLAYEYFGQRPPFGKKTIALLENAYVIHDPFDADGSHLILGSHCSECGAAVCVDQKCSLFYVKRFCCQCCIARNEDFPTEVQKEIKKMKELNSKN</sequence>
<dbReference type="eggNOG" id="KOG4543">
    <property type="taxonomic scope" value="Eukaryota"/>
</dbReference>
<dbReference type="InterPro" id="IPR042426">
    <property type="entry name" value="CDPF1"/>
</dbReference>
<dbReference type="PANTHER" id="PTHR31849:SF1">
    <property type="entry name" value="CYSTEINE-RICH DPF MOTIF DOMAIN-CONTAINING PROTEIN 1"/>
    <property type="match status" value="1"/>
</dbReference>
<reference evidence="5 6" key="1">
    <citation type="journal article" date="2008" name="Nature">
        <title>The Trichoplax genome and the nature of placozoans.</title>
        <authorList>
            <person name="Srivastava M."/>
            <person name="Begovic E."/>
            <person name="Chapman J."/>
            <person name="Putnam N.H."/>
            <person name="Hellsten U."/>
            <person name="Kawashima T."/>
            <person name="Kuo A."/>
            <person name="Mitros T."/>
            <person name="Salamov A."/>
            <person name="Carpenter M.L."/>
            <person name="Signorovitch A.Y."/>
            <person name="Moreno M.A."/>
            <person name="Kamm K."/>
            <person name="Grimwood J."/>
            <person name="Schmutz J."/>
            <person name="Shapiro H."/>
            <person name="Grigoriev I.V."/>
            <person name="Buss L.W."/>
            <person name="Schierwater B."/>
            <person name="Dellaporta S.L."/>
            <person name="Rokhsar D.S."/>
        </authorList>
    </citation>
    <scope>NUCLEOTIDE SEQUENCE [LARGE SCALE GENOMIC DNA]</scope>
    <source>
        <strain evidence="5 6">Grell-BS-1999</strain>
    </source>
</reference>
<keyword evidence="3" id="KW-0472">Membrane</keyword>
<dbReference type="OrthoDB" id="191995at2759"/>
<evidence type="ECO:0000256" key="1">
    <source>
        <dbReference type="ARBA" id="ARBA00007917"/>
    </source>
</evidence>
<evidence type="ECO:0000259" key="4">
    <source>
        <dbReference type="Pfam" id="PF10170"/>
    </source>
</evidence>
<dbReference type="PRINTS" id="PR01995">
    <property type="entry name" value="UPF0595"/>
</dbReference>
<dbReference type="InterPro" id="IPR018785">
    <property type="entry name" value="CDPF1_dom"/>
</dbReference>
<dbReference type="CTD" id="6752582"/>
<gene>
    <name evidence="5" type="ORF">TRIADDRAFT_55296</name>
</gene>
<dbReference type="KEGG" id="tad:TRIADDRAFT_55296"/>
<organism evidence="5 6">
    <name type="scientific">Trichoplax adhaerens</name>
    <name type="common">Trichoplax reptans</name>
    <dbReference type="NCBI Taxonomy" id="10228"/>
    <lineage>
        <taxon>Eukaryota</taxon>
        <taxon>Metazoa</taxon>
        <taxon>Placozoa</taxon>
        <taxon>Uniplacotomia</taxon>
        <taxon>Trichoplacea</taxon>
        <taxon>Trichoplacidae</taxon>
        <taxon>Trichoplax</taxon>
    </lineage>
</organism>
<dbReference type="Pfam" id="PF10170">
    <property type="entry name" value="C6_DPF"/>
    <property type="match status" value="1"/>
</dbReference>
<proteinExistence type="inferred from homology"/>
<feature type="transmembrane region" description="Helical" evidence="3">
    <location>
        <begin position="12"/>
        <end position="35"/>
    </location>
</feature>
<dbReference type="AlphaFoldDB" id="B3RUH9"/>
<dbReference type="RefSeq" id="XP_002111369.1">
    <property type="nucleotide sequence ID" value="XM_002111333.1"/>
</dbReference>
<dbReference type="Proteomes" id="UP000009022">
    <property type="component" value="Unassembled WGS sequence"/>
</dbReference>
<protein>
    <recommendedName>
        <fullName evidence="2">Cysteine-rich DPF motif domain-containing protein 1</fullName>
    </recommendedName>
</protein>
<name>B3RUH9_TRIAD</name>
<comment type="similarity">
    <text evidence="1">Belongs to the CDPF1 family.</text>
</comment>
<keyword evidence="3" id="KW-1133">Transmembrane helix</keyword>
<evidence type="ECO:0000256" key="3">
    <source>
        <dbReference type="SAM" id="Phobius"/>
    </source>
</evidence>
<dbReference type="PANTHER" id="PTHR31849">
    <property type="entry name" value="CYSTEINE-RICH PDF MOTIF DOMAIN-CONTAINING PROTEIN 1"/>
    <property type="match status" value="1"/>
</dbReference>
<dbReference type="OMA" id="CDMHELV"/>
<dbReference type="STRING" id="10228.B3RUH9"/>
<keyword evidence="6" id="KW-1185">Reference proteome</keyword>
<feature type="domain" description="Cysteine-rich DPF motif" evidence="4">
    <location>
        <begin position="43"/>
        <end position="135"/>
    </location>
</feature>